<protein>
    <recommendedName>
        <fullName evidence="2">Ribosome-binding factor A</fullName>
    </recommendedName>
</protein>
<accession>A0ABW6CPC9</accession>
<dbReference type="InterPro" id="IPR023799">
    <property type="entry name" value="RbfA_dom_sf"/>
</dbReference>
<dbReference type="HAMAP" id="MF_00003">
    <property type="entry name" value="RbfA"/>
    <property type="match status" value="1"/>
</dbReference>
<dbReference type="InterPro" id="IPR000238">
    <property type="entry name" value="RbfA"/>
</dbReference>
<dbReference type="Pfam" id="PF02033">
    <property type="entry name" value="RBFA"/>
    <property type="match status" value="1"/>
</dbReference>
<evidence type="ECO:0000256" key="1">
    <source>
        <dbReference type="ARBA" id="ARBA00022517"/>
    </source>
</evidence>
<gene>
    <name evidence="2 3" type="primary">rbfA</name>
    <name evidence="3" type="ORF">OCL97_06485</name>
</gene>
<dbReference type="Proteomes" id="UP001598130">
    <property type="component" value="Unassembled WGS sequence"/>
</dbReference>
<dbReference type="PROSITE" id="PS01319">
    <property type="entry name" value="RBFA"/>
    <property type="match status" value="1"/>
</dbReference>
<comment type="caution">
    <text evidence="3">The sequence shown here is derived from an EMBL/GenBank/DDBJ whole genome shotgun (WGS) entry which is preliminary data.</text>
</comment>
<keyword evidence="4" id="KW-1185">Reference proteome</keyword>
<comment type="subcellular location">
    <subcellularLocation>
        <location evidence="2">Cytoplasm</location>
    </subcellularLocation>
</comment>
<comment type="function">
    <text evidence="2">One of several proteins that assist in the late maturation steps of the functional core of the 30S ribosomal subunit. Associates with free 30S ribosomal subunits (but not with 30S subunits that are part of 70S ribosomes or polysomes). Required for efficient processing of 16S rRNA. May interact with the 5'-terminal helix region of 16S rRNA.</text>
</comment>
<dbReference type="PANTHER" id="PTHR33515:SF1">
    <property type="entry name" value="RIBOSOME-BINDING FACTOR A, CHLOROPLASTIC-RELATED"/>
    <property type="match status" value="1"/>
</dbReference>
<comment type="subunit">
    <text evidence="2">Monomer. Binds 30S ribosomal subunits, but not 50S ribosomal subunits or 70S ribosomes.</text>
</comment>
<name>A0ABW6CPC9_9CAUL</name>
<dbReference type="PANTHER" id="PTHR33515">
    <property type="entry name" value="RIBOSOME-BINDING FACTOR A, CHLOROPLASTIC-RELATED"/>
    <property type="match status" value="1"/>
</dbReference>
<proteinExistence type="inferred from homology"/>
<dbReference type="NCBIfam" id="NF001802">
    <property type="entry name" value="PRK00521.2-5"/>
    <property type="match status" value="1"/>
</dbReference>
<keyword evidence="1 2" id="KW-0690">Ribosome biogenesis</keyword>
<dbReference type="Gene3D" id="3.30.300.20">
    <property type="match status" value="1"/>
</dbReference>
<dbReference type="InterPro" id="IPR015946">
    <property type="entry name" value="KH_dom-like_a/b"/>
</dbReference>
<organism evidence="3 4">
    <name type="scientific">Phenylobacterium ferrooxidans</name>
    <dbReference type="NCBI Taxonomy" id="2982689"/>
    <lineage>
        <taxon>Bacteria</taxon>
        <taxon>Pseudomonadati</taxon>
        <taxon>Pseudomonadota</taxon>
        <taxon>Alphaproteobacteria</taxon>
        <taxon>Caulobacterales</taxon>
        <taxon>Caulobacteraceae</taxon>
        <taxon>Phenylobacterium</taxon>
    </lineage>
</organism>
<dbReference type="NCBIfam" id="TIGR00082">
    <property type="entry name" value="rbfA"/>
    <property type="match status" value="1"/>
</dbReference>
<dbReference type="RefSeq" id="WP_377368686.1">
    <property type="nucleotide sequence ID" value="NZ_JAOTJD010000009.1"/>
</dbReference>
<reference evidence="3 4" key="1">
    <citation type="submission" date="2022-09" db="EMBL/GenBank/DDBJ databases">
        <title>New species of Phenylobacterium.</title>
        <authorList>
            <person name="Mieszkin S."/>
        </authorList>
    </citation>
    <scope>NUCLEOTIDE SEQUENCE [LARGE SCALE GENOMIC DNA]</scope>
    <source>
        <strain evidence="3 4">HK31-G</strain>
    </source>
</reference>
<sequence>MKRPGKPAGPSQRQLRAGELTRHALVEVMREHEIQDPDLAGVPITVTQVRMSPDLRHAVCFVEPLGGQKYSVVVDALNRHAKFLRGCLGRAIEMKFTPDLKFVHDETFNEASRINALFDDPKVAQDLAADPSDQD</sequence>
<evidence type="ECO:0000313" key="4">
    <source>
        <dbReference type="Proteomes" id="UP001598130"/>
    </source>
</evidence>
<evidence type="ECO:0000256" key="2">
    <source>
        <dbReference type="HAMAP-Rule" id="MF_00003"/>
    </source>
</evidence>
<dbReference type="InterPro" id="IPR020053">
    <property type="entry name" value="Ribosome-bd_factorA_CS"/>
</dbReference>
<comment type="similarity">
    <text evidence="2">Belongs to the RbfA family.</text>
</comment>
<dbReference type="EMBL" id="JAOTJD010000009">
    <property type="protein sequence ID" value="MFD3263616.1"/>
    <property type="molecule type" value="Genomic_DNA"/>
</dbReference>
<keyword evidence="2" id="KW-0963">Cytoplasm</keyword>
<dbReference type="SUPFAM" id="SSF89919">
    <property type="entry name" value="Ribosome-binding factor A, RbfA"/>
    <property type="match status" value="1"/>
</dbReference>
<evidence type="ECO:0000313" key="3">
    <source>
        <dbReference type="EMBL" id="MFD3263616.1"/>
    </source>
</evidence>